<organism evidence="1">
    <name type="scientific">marine sediment metagenome</name>
    <dbReference type="NCBI Taxonomy" id="412755"/>
    <lineage>
        <taxon>unclassified sequences</taxon>
        <taxon>metagenomes</taxon>
        <taxon>ecological metagenomes</taxon>
    </lineage>
</organism>
<reference evidence="1" key="1">
    <citation type="journal article" date="2015" name="Nature">
        <title>Complex archaea that bridge the gap between prokaryotes and eukaryotes.</title>
        <authorList>
            <person name="Spang A."/>
            <person name="Saw J.H."/>
            <person name="Jorgensen S.L."/>
            <person name="Zaremba-Niedzwiedzka K."/>
            <person name="Martijn J."/>
            <person name="Lind A.E."/>
            <person name="van Eijk R."/>
            <person name="Schleper C."/>
            <person name="Guy L."/>
            <person name="Ettema T.J."/>
        </authorList>
    </citation>
    <scope>NUCLEOTIDE SEQUENCE</scope>
</reference>
<proteinExistence type="predicted"/>
<evidence type="ECO:0000313" key="1">
    <source>
        <dbReference type="EMBL" id="KKM17200.1"/>
    </source>
</evidence>
<accession>A0A0F9KPC8</accession>
<gene>
    <name evidence="1" type="ORF">LCGC14_1678080</name>
</gene>
<sequence>DGLLVQIGKQVKDELARLEKQQREEAPEFKLGDCASCHDSDVLLTLSDDEENPLSYVCKECFLRGY</sequence>
<feature type="non-terminal residue" evidence="1">
    <location>
        <position position="1"/>
    </location>
</feature>
<name>A0A0F9KPC8_9ZZZZ</name>
<dbReference type="EMBL" id="LAZR01014506">
    <property type="protein sequence ID" value="KKM17200.1"/>
    <property type="molecule type" value="Genomic_DNA"/>
</dbReference>
<protein>
    <submittedName>
        <fullName evidence="1">Uncharacterized protein</fullName>
    </submittedName>
</protein>
<dbReference type="AlphaFoldDB" id="A0A0F9KPC8"/>
<comment type="caution">
    <text evidence="1">The sequence shown here is derived from an EMBL/GenBank/DDBJ whole genome shotgun (WGS) entry which is preliminary data.</text>
</comment>